<accession>A0A183GLF3</accession>
<dbReference type="Proteomes" id="UP000050761">
    <property type="component" value="Unassembled WGS sequence"/>
</dbReference>
<evidence type="ECO:0000313" key="2">
    <source>
        <dbReference type="Proteomes" id="UP000050761"/>
    </source>
</evidence>
<name>A0A183GLF3_HELPZ</name>
<reference evidence="1 2" key="1">
    <citation type="submission" date="2018-11" db="EMBL/GenBank/DDBJ databases">
        <authorList>
            <consortium name="Pathogen Informatics"/>
        </authorList>
    </citation>
    <scope>NUCLEOTIDE SEQUENCE [LARGE SCALE GENOMIC DNA]</scope>
</reference>
<accession>A0A3P8CKZ2</accession>
<keyword evidence="2" id="KW-1185">Reference proteome</keyword>
<dbReference type="EMBL" id="UZAH01035160">
    <property type="protein sequence ID" value="VDP39372.1"/>
    <property type="molecule type" value="Genomic_DNA"/>
</dbReference>
<protein>
    <submittedName>
        <fullName evidence="1 3">Uncharacterized protein</fullName>
    </submittedName>
</protein>
<dbReference type="AlphaFoldDB" id="A0A183GLF3"/>
<proteinExistence type="predicted"/>
<dbReference type="WBParaSite" id="HPBE_0002352301-mRNA-1">
    <property type="protein sequence ID" value="HPBE_0002352301-mRNA-1"/>
    <property type="gene ID" value="HPBE_0002352301"/>
</dbReference>
<sequence>MRGNLESGFGGRFNDERKRKLFGMRTVVEEQPEEQKYCVAQTNDVTGRSGENIYDKGTEVVNGLMPTK</sequence>
<evidence type="ECO:0000313" key="3">
    <source>
        <dbReference type="WBParaSite" id="HPBE_0002352301-mRNA-1"/>
    </source>
</evidence>
<gene>
    <name evidence="1" type="ORF">HPBE_LOCUS23522</name>
</gene>
<reference evidence="3" key="2">
    <citation type="submission" date="2019-09" db="UniProtKB">
        <authorList>
            <consortium name="WormBaseParasite"/>
        </authorList>
    </citation>
    <scope>IDENTIFICATION</scope>
</reference>
<organism evidence="2 3">
    <name type="scientific">Heligmosomoides polygyrus</name>
    <name type="common">Parasitic roundworm</name>
    <dbReference type="NCBI Taxonomy" id="6339"/>
    <lineage>
        <taxon>Eukaryota</taxon>
        <taxon>Metazoa</taxon>
        <taxon>Ecdysozoa</taxon>
        <taxon>Nematoda</taxon>
        <taxon>Chromadorea</taxon>
        <taxon>Rhabditida</taxon>
        <taxon>Rhabditina</taxon>
        <taxon>Rhabditomorpha</taxon>
        <taxon>Strongyloidea</taxon>
        <taxon>Heligmosomidae</taxon>
        <taxon>Heligmosomoides</taxon>
    </lineage>
</organism>
<evidence type="ECO:0000313" key="1">
    <source>
        <dbReference type="EMBL" id="VDP39372.1"/>
    </source>
</evidence>